<feature type="signal peptide" evidence="1">
    <location>
        <begin position="1"/>
        <end position="25"/>
    </location>
</feature>
<name>A0A2T5LU15_9EURO</name>
<dbReference type="RefSeq" id="XP_040751155.1">
    <property type="nucleotide sequence ID" value="XM_040892705.1"/>
</dbReference>
<dbReference type="EMBL" id="MSFN02000005">
    <property type="protein sequence ID" value="PTU19763.1"/>
    <property type="molecule type" value="Genomic_DNA"/>
</dbReference>
<dbReference type="AlphaFoldDB" id="A0A2T5LU15"/>
<protein>
    <recommendedName>
        <fullName evidence="4">Secreted protein</fullName>
    </recommendedName>
</protein>
<comment type="caution">
    <text evidence="2">The sequence shown here is derived from an EMBL/GenBank/DDBJ whole genome shotgun (WGS) entry which is preliminary data.</text>
</comment>
<dbReference type="GeneID" id="63809587"/>
<proteinExistence type="predicted"/>
<organism evidence="2 3">
    <name type="scientific">Aspergillus ochraceoroseus IBT 24754</name>
    <dbReference type="NCBI Taxonomy" id="1392256"/>
    <lineage>
        <taxon>Eukaryota</taxon>
        <taxon>Fungi</taxon>
        <taxon>Dikarya</taxon>
        <taxon>Ascomycota</taxon>
        <taxon>Pezizomycotina</taxon>
        <taxon>Eurotiomycetes</taxon>
        <taxon>Eurotiomycetidae</taxon>
        <taxon>Eurotiales</taxon>
        <taxon>Aspergillaceae</taxon>
        <taxon>Aspergillus</taxon>
        <taxon>Aspergillus subgen. Nidulantes</taxon>
    </lineage>
</organism>
<evidence type="ECO:0008006" key="4">
    <source>
        <dbReference type="Google" id="ProtNLM"/>
    </source>
</evidence>
<gene>
    <name evidence="2" type="ORF">P175DRAFT_0254112</name>
</gene>
<evidence type="ECO:0000313" key="2">
    <source>
        <dbReference type="EMBL" id="PTU19763.1"/>
    </source>
</evidence>
<dbReference type="Proteomes" id="UP000244073">
    <property type="component" value="Unassembled WGS sequence"/>
</dbReference>
<evidence type="ECO:0000313" key="3">
    <source>
        <dbReference type="Proteomes" id="UP000244073"/>
    </source>
</evidence>
<reference evidence="2 3" key="1">
    <citation type="journal article" date="2018" name="Proc. Natl. Acad. Sci. U.S.A.">
        <title>Linking secondary metabolites to gene clusters through genome sequencing of six diverse Aspergillus species.</title>
        <authorList>
            <person name="Kaerboelling I."/>
            <person name="Vesth T.C."/>
            <person name="Frisvad J.C."/>
            <person name="Nybo J.L."/>
            <person name="Theobald S."/>
            <person name="Kuo A."/>
            <person name="Bowyer P."/>
            <person name="Matsuda Y."/>
            <person name="Mondo S."/>
            <person name="Lyhne E.K."/>
            <person name="Kogle M.E."/>
            <person name="Clum A."/>
            <person name="Lipzen A."/>
            <person name="Salamov A."/>
            <person name="Ngan C.Y."/>
            <person name="Daum C."/>
            <person name="Chiniquy J."/>
            <person name="Barry K."/>
            <person name="LaButti K."/>
            <person name="Haridas S."/>
            <person name="Simmons B.A."/>
            <person name="Magnuson J.K."/>
            <person name="Mortensen U.H."/>
            <person name="Larsen T.O."/>
            <person name="Grigoriev I.V."/>
            <person name="Baker S.E."/>
            <person name="Andersen M.R."/>
        </authorList>
    </citation>
    <scope>NUCLEOTIDE SEQUENCE [LARGE SCALE GENOMIC DNA]</scope>
    <source>
        <strain evidence="2 3">IBT 24754</strain>
    </source>
</reference>
<feature type="chain" id="PRO_5015440029" description="Secreted protein" evidence="1">
    <location>
        <begin position="26"/>
        <end position="82"/>
    </location>
</feature>
<evidence type="ECO:0000256" key="1">
    <source>
        <dbReference type="SAM" id="SignalP"/>
    </source>
</evidence>
<sequence length="82" mass="8643">MSGAKTRGAALSFIIKIVGLLLSHCFPTGACLRPRLSVASDSPSWVSRRDMMYVLSSICKGGCAAGNQVQQECLAKGVRSTP</sequence>
<dbReference type="VEuPathDB" id="FungiDB:P175DRAFT_0254112"/>
<accession>A0A2T5LU15</accession>
<keyword evidence="1" id="KW-0732">Signal</keyword>